<evidence type="ECO:0000313" key="6">
    <source>
        <dbReference type="EMBL" id="KOS58187.1"/>
    </source>
</evidence>
<feature type="domain" description="AMP-binding enzyme C-terminal" evidence="5">
    <location>
        <begin position="412"/>
        <end position="487"/>
    </location>
</feature>
<feature type="domain" description="AMP-dependent synthetase/ligase" evidence="4">
    <location>
        <begin position="6"/>
        <end position="359"/>
    </location>
</feature>
<dbReference type="Proteomes" id="UP000037712">
    <property type="component" value="Unassembled WGS sequence"/>
</dbReference>
<reference evidence="6 7" key="1">
    <citation type="journal article" date="2015" name="Genome Announc.">
        <title>Draft Genome Sequence of Rhodococcus rhodochrous Strain KG-21, a Soil Isolate from Oil Fields of Krishna-Godavari Basin, India.</title>
        <authorList>
            <person name="Dawar C."/>
            <person name="Aggarwal R.K."/>
        </authorList>
    </citation>
    <scope>NUCLEOTIDE SEQUENCE [LARGE SCALE GENOMIC DNA]</scope>
    <source>
        <strain evidence="6 7">KG-21</strain>
    </source>
</reference>
<dbReference type="InterPro" id="IPR025110">
    <property type="entry name" value="AMP-bd_C"/>
</dbReference>
<evidence type="ECO:0000259" key="4">
    <source>
        <dbReference type="Pfam" id="PF00501"/>
    </source>
</evidence>
<organism evidence="6 7">
    <name type="scientific">Rhodococcus rhodochrous KG-21</name>
    <dbReference type="NCBI Taxonomy" id="1441923"/>
    <lineage>
        <taxon>Bacteria</taxon>
        <taxon>Bacillati</taxon>
        <taxon>Actinomycetota</taxon>
        <taxon>Actinomycetes</taxon>
        <taxon>Mycobacteriales</taxon>
        <taxon>Nocardiaceae</taxon>
        <taxon>Rhodococcus</taxon>
    </lineage>
</organism>
<dbReference type="InterPro" id="IPR050237">
    <property type="entry name" value="ATP-dep_AMP-bd_enzyme"/>
</dbReference>
<reference evidence="7" key="2">
    <citation type="submission" date="2015-01" db="EMBL/GenBank/DDBJ databases">
        <title>Draft genome sequence of potential hydrocarbon metabolising strain of Rhodococcus rhodochrous.</title>
        <authorList>
            <person name="Aggarwal R.K."/>
            <person name="Dawar C."/>
        </authorList>
    </citation>
    <scope>NUCLEOTIDE SEQUENCE [LARGE SCALE GENOMIC DNA]</scope>
    <source>
        <strain evidence="7">KG-21</strain>
    </source>
</reference>
<dbReference type="RefSeq" id="WP_054370930.1">
    <property type="nucleotide sequence ID" value="NZ_AZYO01000001.1"/>
</dbReference>
<dbReference type="FunFam" id="3.30.300.30:FF:000008">
    <property type="entry name" value="2,3-dihydroxybenzoate-AMP ligase"/>
    <property type="match status" value="1"/>
</dbReference>
<feature type="compositionally biased region" description="Basic and acidic residues" evidence="3">
    <location>
        <begin position="498"/>
        <end position="513"/>
    </location>
</feature>
<dbReference type="PANTHER" id="PTHR43767:SF1">
    <property type="entry name" value="NONRIBOSOMAL PEPTIDE SYNTHASE PES1 (EUROFUNG)-RELATED"/>
    <property type="match status" value="1"/>
</dbReference>
<dbReference type="EMBL" id="AZYO01000001">
    <property type="protein sequence ID" value="KOS58187.1"/>
    <property type="molecule type" value="Genomic_DNA"/>
</dbReference>
<gene>
    <name evidence="6" type="ORF">Z051_01080</name>
</gene>
<comment type="caution">
    <text evidence="6">The sequence shown here is derived from an EMBL/GenBank/DDBJ whole genome shotgun (WGS) entry which is preliminary data.</text>
</comment>
<dbReference type="Pfam" id="PF00501">
    <property type="entry name" value="AMP-binding"/>
    <property type="match status" value="1"/>
</dbReference>
<dbReference type="GO" id="GO:0016878">
    <property type="term" value="F:acid-thiol ligase activity"/>
    <property type="evidence" value="ECO:0007669"/>
    <property type="project" value="UniProtKB-ARBA"/>
</dbReference>
<evidence type="ECO:0000256" key="1">
    <source>
        <dbReference type="ARBA" id="ARBA00006432"/>
    </source>
</evidence>
<dbReference type="SUPFAM" id="SSF56801">
    <property type="entry name" value="Acetyl-CoA synthetase-like"/>
    <property type="match status" value="1"/>
</dbReference>
<dbReference type="AlphaFoldDB" id="A0A0M9WQU6"/>
<dbReference type="Gene3D" id="3.30.300.30">
    <property type="match status" value="1"/>
</dbReference>
<dbReference type="PATRIC" id="fig|1441923.3.peg.243"/>
<dbReference type="InterPro" id="IPR000873">
    <property type="entry name" value="AMP-dep_synth/lig_dom"/>
</dbReference>
<dbReference type="InterPro" id="IPR042099">
    <property type="entry name" value="ANL_N_sf"/>
</dbReference>
<sequence length="513" mass="55859">MTFAAHFAQERPNEIALRDSYRSLTWSEVDDVLRPAVNALTHTPMRDTRRVAVFAGNSVETLLAYVTCTLAGSSGVAVNAHLTASEARYIFEDADVDVVFCDAAHAETAASAAAASGIRLIVAWGEGSLPPGVRSWAQWSAEAGVEEPRTDLPPRRTLVYTSGTTGRPKGVELPHTSWVGGKDITEHVDRLRGNRMIAYGRHLVVGPMYHSGPLAATRLFIGGAPVTVLGKYDATELLDTIERDRVGSSIMVPTHLQRLLDLPSDVRERFDHSSLKYVLQVGAKCPDSVKRAMIDWWGPVIWESYGASEVGTTCMISSEEWLQHPGSVGRPVPPFEAFVRLPDGSEAPPGTEGELWFRDTSGHGITYVSGAGTNETFTLGEIGVINEDGYVWITDRAADMVVSGGVNIYPAEVEQTLLRHPQVSDVACYGVPDAEMGERLVAMVVAGGSDLPTAEALRMFCREHLAGYKCPKEFFLADELPRTAVGKLDKRAIRRAHDRSSPRTDMREAARTS</sequence>
<accession>A0A0M9WQU6</accession>
<name>A0A0M9WQU6_RHORH</name>
<dbReference type="Pfam" id="PF13193">
    <property type="entry name" value="AMP-binding_C"/>
    <property type="match status" value="1"/>
</dbReference>
<dbReference type="InterPro" id="IPR045851">
    <property type="entry name" value="AMP-bd_C_sf"/>
</dbReference>
<keyword evidence="2 6" id="KW-0436">Ligase</keyword>
<comment type="similarity">
    <text evidence="1">Belongs to the ATP-dependent AMP-binding enzyme family.</text>
</comment>
<protein>
    <submittedName>
        <fullName evidence="6">Acyl--CoA ligase</fullName>
    </submittedName>
</protein>
<feature type="region of interest" description="Disordered" evidence="3">
    <location>
        <begin position="145"/>
        <end position="166"/>
    </location>
</feature>
<dbReference type="PANTHER" id="PTHR43767">
    <property type="entry name" value="LONG-CHAIN-FATTY-ACID--COA LIGASE"/>
    <property type="match status" value="1"/>
</dbReference>
<proteinExistence type="inferred from homology"/>
<evidence type="ECO:0000259" key="5">
    <source>
        <dbReference type="Pfam" id="PF13193"/>
    </source>
</evidence>
<dbReference type="Gene3D" id="3.40.50.12780">
    <property type="entry name" value="N-terminal domain of ligase-like"/>
    <property type="match status" value="1"/>
</dbReference>
<evidence type="ECO:0000256" key="3">
    <source>
        <dbReference type="SAM" id="MobiDB-lite"/>
    </source>
</evidence>
<dbReference type="InterPro" id="IPR020845">
    <property type="entry name" value="AMP-binding_CS"/>
</dbReference>
<evidence type="ECO:0000313" key="7">
    <source>
        <dbReference type="Proteomes" id="UP000037712"/>
    </source>
</evidence>
<evidence type="ECO:0000256" key="2">
    <source>
        <dbReference type="ARBA" id="ARBA00022598"/>
    </source>
</evidence>
<feature type="region of interest" description="Disordered" evidence="3">
    <location>
        <begin position="494"/>
        <end position="513"/>
    </location>
</feature>
<dbReference type="PROSITE" id="PS00455">
    <property type="entry name" value="AMP_BINDING"/>
    <property type="match status" value="1"/>
</dbReference>